<dbReference type="EMBL" id="QXQA01000009">
    <property type="protein sequence ID" value="RIX51699.1"/>
    <property type="molecule type" value="Genomic_DNA"/>
</dbReference>
<evidence type="ECO:0000313" key="1">
    <source>
        <dbReference type="EMBL" id="RIX51699.1"/>
    </source>
</evidence>
<reference evidence="1 2" key="1">
    <citation type="submission" date="2018-09" db="EMBL/GenBank/DDBJ databases">
        <title>Paenibacillus aracenensis nov. sp. isolated from a cave in southern Spain.</title>
        <authorList>
            <person name="Jurado V."/>
            <person name="Gutierrez-Patricio S."/>
            <person name="Gonzalez-Pimentel J.L."/>
            <person name="Miller A.Z."/>
            <person name="Laiz L."/>
            <person name="Saiz-Jimenez C."/>
        </authorList>
    </citation>
    <scope>NUCLEOTIDE SEQUENCE [LARGE SCALE GENOMIC DNA]</scope>
    <source>
        <strain evidence="1 2">DSM 22867</strain>
    </source>
</reference>
<name>A0A3A1UT35_9BACL</name>
<evidence type="ECO:0000313" key="2">
    <source>
        <dbReference type="Proteomes" id="UP000266482"/>
    </source>
</evidence>
<dbReference type="OrthoDB" id="34339at2"/>
<dbReference type="AlphaFoldDB" id="A0A3A1UT35"/>
<dbReference type="Proteomes" id="UP000266482">
    <property type="component" value="Unassembled WGS sequence"/>
</dbReference>
<dbReference type="RefSeq" id="WP_119600483.1">
    <property type="nucleotide sequence ID" value="NZ_QXQA01000009.1"/>
</dbReference>
<accession>A0A3A1UT35</accession>
<dbReference type="Pfam" id="PF01955">
    <property type="entry name" value="CbiZ"/>
    <property type="match status" value="1"/>
</dbReference>
<comment type="caution">
    <text evidence="1">The sequence shown here is derived from an EMBL/GenBank/DDBJ whole genome shotgun (WGS) entry which is preliminary data.</text>
</comment>
<sequence length="236" mass="24931">MAQPFRKGSSYQSELWQGLELRLMEDRIAMKAPGELYTLSSAVLSGGFSRSSVFVNWKVPLHYDCSDPVSDLLRQCRIWGYNPSETVGLITAAKLTHASVIEKDGDKFRLICCTTAGTRNAAKAGSPRTTFSAYTAGTINTMLVIEGAMTMSAMVNAVMTATEAKAAALWELGIRDSGSGELATGTTSDAIVIGVSQTPIQGAVHAYAGTATTIGCAIGEAVYESVLESAGTQQEV</sequence>
<gene>
    <name evidence="1" type="ORF">D3P08_14850</name>
</gene>
<evidence type="ECO:0008006" key="3">
    <source>
        <dbReference type="Google" id="ProtNLM"/>
    </source>
</evidence>
<keyword evidence="2" id="KW-1185">Reference proteome</keyword>
<dbReference type="InterPro" id="IPR002808">
    <property type="entry name" value="AdoCbi_amidolase"/>
</dbReference>
<dbReference type="PANTHER" id="PTHR35336:SF5">
    <property type="entry name" value="ADENOSYLCOBINAMIDE AMIDOHYDROLASE"/>
    <property type="match status" value="1"/>
</dbReference>
<proteinExistence type="predicted"/>
<organism evidence="1 2">
    <name type="scientific">Paenibacillus nanensis</name>
    <dbReference type="NCBI Taxonomy" id="393251"/>
    <lineage>
        <taxon>Bacteria</taxon>
        <taxon>Bacillati</taxon>
        <taxon>Bacillota</taxon>
        <taxon>Bacilli</taxon>
        <taxon>Bacillales</taxon>
        <taxon>Paenibacillaceae</taxon>
        <taxon>Paenibacillus</taxon>
    </lineage>
</organism>
<dbReference type="PANTHER" id="PTHR35336">
    <property type="entry name" value="ADENOSYLCOBINAMIDE AMIDOHYDROLASE"/>
    <property type="match status" value="1"/>
</dbReference>
<dbReference type="InterPro" id="IPR052209">
    <property type="entry name" value="CbiZ"/>
</dbReference>
<protein>
    <recommendedName>
        <fullName evidence="3">Adenosylcobinamide amidohydrolase</fullName>
    </recommendedName>
</protein>